<reference evidence="2 3" key="1">
    <citation type="submission" date="2018-04" db="EMBL/GenBank/DDBJ databases">
        <authorList>
            <person name="Vogel A."/>
        </authorList>
    </citation>
    <scope>NUCLEOTIDE SEQUENCE [LARGE SCALE GENOMIC DNA]</scope>
</reference>
<accession>A0A484N080</accession>
<evidence type="ECO:0000313" key="3">
    <source>
        <dbReference type="Proteomes" id="UP000595140"/>
    </source>
</evidence>
<protein>
    <submittedName>
        <fullName evidence="2">Uncharacterized protein</fullName>
    </submittedName>
</protein>
<feature type="compositionally biased region" description="Polar residues" evidence="1">
    <location>
        <begin position="57"/>
        <end position="68"/>
    </location>
</feature>
<organism evidence="2 3">
    <name type="scientific">Cuscuta campestris</name>
    <dbReference type="NCBI Taxonomy" id="132261"/>
    <lineage>
        <taxon>Eukaryota</taxon>
        <taxon>Viridiplantae</taxon>
        <taxon>Streptophyta</taxon>
        <taxon>Embryophyta</taxon>
        <taxon>Tracheophyta</taxon>
        <taxon>Spermatophyta</taxon>
        <taxon>Magnoliopsida</taxon>
        <taxon>eudicotyledons</taxon>
        <taxon>Gunneridae</taxon>
        <taxon>Pentapetalae</taxon>
        <taxon>asterids</taxon>
        <taxon>lamiids</taxon>
        <taxon>Solanales</taxon>
        <taxon>Convolvulaceae</taxon>
        <taxon>Cuscuteae</taxon>
        <taxon>Cuscuta</taxon>
        <taxon>Cuscuta subgen. Grammica</taxon>
        <taxon>Cuscuta sect. Cleistogrammica</taxon>
    </lineage>
</organism>
<feature type="compositionally biased region" description="Basic and acidic residues" evidence="1">
    <location>
        <begin position="1"/>
        <end position="21"/>
    </location>
</feature>
<dbReference type="OrthoDB" id="1681166at2759"/>
<name>A0A484N080_9ASTE</name>
<dbReference type="Proteomes" id="UP000595140">
    <property type="component" value="Unassembled WGS sequence"/>
</dbReference>
<evidence type="ECO:0000313" key="2">
    <source>
        <dbReference type="EMBL" id="VFQ94107.1"/>
    </source>
</evidence>
<evidence type="ECO:0000256" key="1">
    <source>
        <dbReference type="SAM" id="MobiDB-lite"/>
    </source>
</evidence>
<dbReference type="EMBL" id="OOIL02005153">
    <property type="protein sequence ID" value="VFQ94107.1"/>
    <property type="molecule type" value="Genomic_DNA"/>
</dbReference>
<sequence length="113" mass="12580">MSMRYKESITKSTRGWKERFFSRNSPVLDHGPESRNRGSSDISTVSHLMRQLAPRQEASSTTPVSLSNRLVEDLSTLQPYRSEELISETGGNRSLGETYHQTPPPPATSSASI</sequence>
<feature type="region of interest" description="Disordered" evidence="1">
    <location>
        <begin position="1"/>
        <end position="113"/>
    </location>
</feature>
<gene>
    <name evidence="2" type="ORF">CCAM_LOCUS35883</name>
</gene>
<dbReference type="AlphaFoldDB" id="A0A484N080"/>
<keyword evidence="3" id="KW-1185">Reference proteome</keyword>
<proteinExistence type="predicted"/>